<dbReference type="RefSeq" id="WP_379880700.1">
    <property type="nucleotide sequence ID" value="NZ_JBHPON010000001.1"/>
</dbReference>
<comment type="caution">
    <text evidence="2">The sequence shown here is derived from an EMBL/GenBank/DDBJ whole genome shotgun (WGS) entry which is preliminary data.</text>
</comment>
<evidence type="ECO:0000256" key="1">
    <source>
        <dbReference type="SAM" id="SignalP"/>
    </source>
</evidence>
<accession>A0ABW1KTZ1</accession>
<feature type="signal peptide" evidence="1">
    <location>
        <begin position="1"/>
        <end position="22"/>
    </location>
</feature>
<dbReference type="Proteomes" id="UP001596116">
    <property type="component" value="Unassembled WGS sequence"/>
</dbReference>
<organism evidence="2 3">
    <name type="scientific">Hyphococcus aureus</name>
    <dbReference type="NCBI Taxonomy" id="2666033"/>
    <lineage>
        <taxon>Bacteria</taxon>
        <taxon>Pseudomonadati</taxon>
        <taxon>Pseudomonadota</taxon>
        <taxon>Alphaproteobacteria</taxon>
        <taxon>Parvularculales</taxon>
        <taxon>Parvularculaceae</taxon>
        <taxon>Hyphococcus</taxon>
    </lineage>
</organism>
<feature type="chain" id="PRO_5045810708" evidence="1">
    <location>
        <begin position="23"/>
        <end position="116"/>
    </location>
</feature>
<gene>
    <name evidence="2" type="ORF">ACFMB1_00550</name>
</gene>
<protein>
    <submittedName>
        <fullName evidence="2">Uncharacterized protein</fullName>
    </submittedName>
</protein>
<proteinExistence type="predicted"/>
<evidence type="ECO:0000313" key="2">
    <source>
        <dbReference type="EMBL" id="MFC6034007.1"/>
    </source>
</evidence>
<keyword evidence="3" id="KW-1185">Reference proteome</keyword>
<dbReference type="EMBL" id="JBHPON010000001">
    <property type="protein sequence ID" value="MFC6034007.1"/>
    <property type="molecule type" value="Genomic_DNA"/>
</dbReference>
<evidence type="ECO:0000313" key="3">
    <source>
        <dbReference type="Proteomes" id="UP001596116"/>
    </source>
</evidence>
<sequence length="116" mass="13439">MLKQVSFAVLAGAMLASAPAHAQVSLGVGADVDLGVDVRVGDPYTYKGHRSGRWYAYEEPRRRHRYYEAYGGYDCYKAFQYTWHDGHRARYDAYWCYDEGGRKYEVSRTRAVVRIR</sequence>
<reference evidence="2 3" key="1">
    <citation type="submission" date="2024-09" db="EMBL/GenBank/DDBJ databases">
        <authorList>
            <person name="Zhang Z.-H."/>
        </authorList>
    </citation>
    <scope>NUCLEOTIDE SEQUENCE [LARGE SCALE GENOMIC DNA]</scope>
    <source>
        <strain evidence="2 3">HHTR114</strain>
    </source>
</reference>
<name>A0ABW1KTZ1_9PROT</name>
<keyword evidence="1" id="KW-0732">Signal</keyword>